<dbReference type="Gene3D" id="1.50.10.20">
    <property type="match status" value="1"/>
</dbReference>
<dbReference type="RefSeq" id="WP_173141524.1">
    <property type="nucleotide sequence ID" value="NZ_CBCSGW010000034.1"/>
</dbReference>
<reference evidence="2 3" key="1">
    <citation type="submission" date="2020-01" db="EMBL/GenBank/DDBJ databases">
        <title>Kibdelosporangium persica a novel Actinomycetes from a hot desert in Iran.</title>
        <authorList>
            <person name="Safaei N."/>
            <person name="Zaburannyi N."/>
            <person name="Mueller R."/>
            <person name="Wink J."/>
        </authorList>
    </citation>
    <scope>NUCLEOTIDE SEQUENCE [LARGE SCALE GENOMIC DNA]</scope>
    <source>
        <strain evidence="2 3">4NS15</strain>
    </source>
</reference>
<sequence length="366" mass="37971">MTAGTWYAGCARRALAAPGLADVDGAGVGVLASLLGHLDDAALVRWLNALHGNTRAVGVFDLGRAGFVAGLTVAAQADRRLVRLAANTRQGLSGWAREYRWEPDQLQWSDYDLIAGPAGVLLALTVGGRGTAEETGPLARYLARLTAEVDLAGLRTGDNSAIDLGVGHGVPGVVLALVTAQRVLGPRPWLTAALRNCVALLVGTAATDPRGMPVWGTSDRTESAKAWQTRQAWCYGAPGVAWALWEAGDALDDPGAREVALEAVVGLDRAWDPGTQLRGTTAEDLIGVCHGAAGVLAIADAFAVHTGHPSAARLRTALTDWLGERREAVNELAAANLTLLGAAGVFAVLLTAAGGCRAWLPLLGLR</sequence>
<accession>A0ABX2FGB0</accession>
<protein>
    <submittedName>
        <fullName evidence="2">Lanthionine synthetase C-like protein</fullName>
    </submittedName>
</protein>
<comment type="caution">
    <text evidence="2">The sequence shown here is derived from an EMBL/GenBank/DDBJ whole genome shotgun (WGS) entry which is preliminary data.</text>
</comment>
<dbReference type="EMBL" id="JAAATY010000038">
    <property type="protein sequence ID" value="NRN70407.1"/>
    <property type="molecule type" value="Genomic_DNA"/>
</dbReference>
<keyword evidence="3" id="KW-1185">Reference proteome</keyword>
<organism evidence="2 3">
    <name type="scientific">Kibdelosporangium persicum</name>
    <dbReference type="NCBI Taxonomy" id="2698649"/>
    <lineage>
        <taxon>Bacteria</taxon>
        <taxon>Bacillati</taxon>
        <taxon>Actinomycetota</taxon>
        <taxon>Actinomycetes</taxon>
        <taxon>Pseudonocardiales</taxon>
        <taxon>Pseudonocardiaceae</taxon>
        <taxon>Kibdelosporangium</taxon>
    </lineage>
</organism>
<keyword evidence="1" id="KW-1133">Transmembrane helix</keyword>
<dbReference type="SMART" id="SM01260">
    <property type="entry name" value="LANC_like"/>
    <property type="match status" value="1"/>
</dbReference>
<evidence type="ECO:0000313" key="3">
    <source>
        <dbReference type="Proteomes" id="UP000763557"/>
    </source>
</evidence>
<dbReference type="Pfam" id="PF05147">
    <property type="entry name" value="LANC_like"/>
    <property type="match status" value="1"/>
</dbReference>
<dbReference type="InterPro" id="IPR007822">
    <property type="entry name" value="LANC-like"/>
</dbReference>
<dbReference type="PRINTS" id="PR01950">
    <property type="entry name" value="LANCSUPER"/>
</dbReference>
<dbReference type="PRINTS" id="PR01955">
    <property type="entry name" value="LANCFRANKIA"/>
</dbReference>
<dbReference type="Proteomes" id="UP000763557">
    <property type="component" value="Unassembled WGS sequence"/>
</dbReference>
<evidence type="ECO:0000313" key="2">
    <source>
        <dbReference type="EMBL" id="NRN70407.1"/>
    </source>
</evidence>
<keyword evidence="1" id="KW-0472">Membrane</keyword>
<dbReference type="SUPFAM" id="SSF158745">
    <property type="entry name" value="LanC-like"/>
    <property type="match status" value="1"/>
</dbReference>
<evidence type="ECO:0000256" key="1">
    <source>
        <dbReference type="SAM" id="Phobius"/>
    </source>
</evidence>
<feature type="transmembrane region" description="Helical" evidence="1">
    <location>
        <begin position="339"/>
        <end position="360"/>
    </location>
</feature>
<gene>
    <name evidence="2" type="ORF">GC106_76720</name>
</gene>
<keyword evidence="1" id="KW-0812">Transmembrane</keyword>
<proteinExistence type="predicted"/>
<name>A0ABX2FGB0_9PSEU</name>